<evidence type="ECO:0000313" key="3">
    <source>
        <dbReference type="Proteomes" id="UP000515160"/>
    </source>
</evidence>
<reference evidence="4" key="1">
    <citation type="submission" date="2025-08" db="UniProtKB">
        <authorList>
            <consortium name="RefSeq"/>
        </authorList>
    </citation>
    <scope>IDENTIFICATION</scope>
    <source>
        <strain evidence="4">15112-1751.03</strain>
        <tissue evidence="4">Whole Adult</tissue>
    </source>
</reference>
<dbReference type="GeneID" id="127565513"/>
<accession>A0A9C6T611</accession>
<feature type="region of interest" description="Disordered" evidence="1">
    <location>
        <begin position="1"/>
        <end position="23"/>
    </location>
</feature>
<keyword evidence="2" id="KW-0812">Transmembrane</keyword>
<sequence>MAIGLKSNADSKKSPPQPTTQPATEINIETFVETYVRTYVPPTPQPASDNRLRQLEDEGRRSLKLLYIMLIIFFSIVIICFFIPSRKSTLDEPIQFDQSNDYDQSNDFDRSNEYEPSIHWESYNSKLTSRPKAPYKSTSLHKISSTKTQVQYTSKATGGYQPRSNGAVQKSRKKG</sequence>
<dbReference type="Proteomes" id="UP000515160">
    <property type="component" value="Chromosome 3"/>
</dbReference>
<organism evidence="3 4">
    <name type="scientific">Drosophila albomicans</name>
    <name type="common">Fruit fly</name>
    <dbReference type="NCBI Taxonomy" id="7291"/>
    <lineage>
        <taxon>Eukaryota</taxon>
        <taxon>Metazoa</taxon>
        <taxon>Ecdysozoa</taxon>
        <taxon>Arthropoda</taxon>
        <taxon>Hexapoda</taxon>
        <taxon>Insecta</taxon>
        <taxon>Pterygota</taxon>
        <taxon>Neoptera</taxon>
        <taxon>Endopterygota</taxon>
        <taxon>Diptera</taxon>
        <taxon>Brachycera</taxon>
        <taxon>Muscomorpha</taxon>
        <taxon>Ephydroidea</taxon>
        <taxon>Drosophilidae</taxon>
        <taxon>Drosophila</taxon>
    </lineage>
</organism>
<dbReference type="AlphaFoldDB" id="A0A9C6T611"/>
<feature type="region of interest" description="Disordered" evidence="1">
    <location>
        <begin position="151"/>
        <end position="175"/>
    </location>
</feature>
<feature type="transmembrane region" description="Helical" evidence="2">
    <location>
        <begin position="65"/>
        <end position="84"/>
    </location>
</feature>
<evidence type="ECO:0000313" key="4">
    <source>
        <dbReference type="RefSeq" id="XP_051860258.1"/>
    </source>
</evidence>
<dbReference type="RefSeq" id="XP_051860258.1">
    <property type="nucleotide sequence ID" value="XM_052004298.1"/>
</dbReference>
<keyword evidence="2" id="KW-0472">Membrane</keyword>
<evidence type="ECO:0000256" key="1">
    <source>
        <dbReference type="SAM" id="MobiDB-lite"/>
    </source>
</evidence>
<keyword evidence="2" id="KW-1133">Transmembrane helix</keyword>
<proteinExistence type="predicted"/>
<name>A0A9C6T611_DROAB</name>
<feature type="compositionally biased region" description="Polar residues" evidence="1">
    <location>
        <begin position="151"/>
        <end position="168"/>
    </location>
</feature>
<keyword evidence="3" id="KW-1185">Reference proteome</keyword>
<gene>
    <name evidence="4" type="primary">LOC127565513</name>
</gene>
<evidence type="ECO:0000256" key="2">
    <source>
        <dbReference type="SAM" id="Phobius"/>
    </source>
</evidence>
<protein>
    <submittedName>
        <fullName evidence="4">Uncharacterized protein LOC127565513</fullName>
    </submittedName>
</protein>